<dbReference type="AlphaFoldDB" id="A0A6A6UDU7"/>
<protein>
    <submittedName>
        <fullName evidence="2">Uncharacterized protein</fullName>
    </submittedName>
</protein>
<feature type="region of interest" description="Disordered" evidence="1">
    <location>
        <begin position="1"/>
        <end position="55"/>
    </location>
</feature>
<evidence type="ECO:0000256" key="1">
    <source>
        <dbReference type="SAM" id="MobiDB-lite"/>
    </source>
</evidence>
<evidence type="ECO:0000313" key="2">
    <source>
        <dbReference type="EMBL" id="KAF2669268.1"/>
    </source>
</evidence>
<evidence type="ECO:0000313" key="3">
    <source>
        <dbReference type="Proteomes" id="UP000799302"/>
    </source>
</evidence>
<dbReference type="EMBL" id="MU004235">
    <property type="protein sequence ID" value="KAF2669268.1"/>
    <property type="molecule type" value="Genomic_DNA"/>
</dbReference>
<organism evidence="2 3">
    <name type="scientific">Microthyrium microscopicum</name>
    <dbReference type="NCBI Taxonomy" id="703497"/>
    <lineage>
        <taxon>Eukaryota</taxon>
        <taxon>Fungi</taxon>
        <taxon>Dikarya</taxon>
        <taxon>Ascomycota</taxon>
        <taxon>Pezizomycotina</taxon>
        <taxon>Dothideomycetes</taxon>
        <taxon>Dothideomycetes incertae sedis</taxon>
        <taxon>Microthyriales</taxon>
        <taxon>Microthyriaceae</taxon>
        <taxon>Microthyrium</taxon>
    </lineage>
</organism>
<proteinExistence type="predicted"/>
<accession>A0A6A6UDU7</accession>
<keyword evidence="3" id="KW-1185">Reference proteome</keyword>
<reference evidence="2" key="1">
    <citation type="journal article" date="2020" name="Stud. Mycol.">
        <title>101 Dothideomycetes genomes: a test case for predicting lifestyles and emergence of pathogens.</title>
        <authorList>
            <person name="Haridas S."/>
            <person name="Albert R."/>
            <person name="Binder M."/>
            <person name="Bloem J."/>
            <person name="Labutti K."/>
            <person name="Salamov A."/>
            <person name="Andreopoulos B."/>
            <person name="Baker S."/>
            <person name="Barry K."/>
            <person name="Bills G."/>
            <person name="Bluhm B."/>
            <person name="Cannon C."/>
            <person name="Castanera R."/>
            <person name="Culley D."/>
            <person name="Daum C."/>
            <person name="Ezra D."/>
            <person name="Gonzalez J."/>
            <person name="Henrissat B."/>
            <person name="Kuo A."/>
            <person name="Liang C."/>
            <person name="Lipzen A."/>
            <person name="Lutzoni F."/>
            <person name="Magnuson J."/>
            <person name="Mondo S."/>
            <person name="Nolan M."/>
            <person name="Ohm R."/>
            <person name="Pangilinan J."/>
            <person name="Park H.-J."/>
            <person name="Ramirez L."/>
            <person name="Alfaro M."/>
            <person name="Sun H."/>
            <person name="Tritt A."/>
            <person name="Yoshinaga Y."/>
            <person name="Zwiers L.-H."/>
            <person name="Turgeon B."/>
            <person name="Goodwin S."/>
            <person name="Spatafora J."/>
            <person name="Crous P."/>
            <person name="Grigoriev I."/>
        </authorList>
    </citation>
    <scope>NUCLEOTIDE SEQUENCE</scope>
    <source>
        <strain evidence="2">CBS 115976</strain>
    </source>
</reference>
<gene>
    <name evidence="2" type="ORF">BT63DRAFT_455245</name>
</gene>
<dbReference type="Proteomes" id="UP000799302">
    <property type="component" value="Unassembled WGS sequence"/>
</dbReference>
<sequence>MFEKNVSPLESKGRAGPCNNEAKLQSCKLQGKNPTWPFPEPQPSEKRKAQRNLRPSTRDLDCAHWPLHDDWSNLSNLSPPRLLCCRCCRSGSGRPPHQNSTPPPSLLRSSLSPQRCLFLSSRSLRAPALYLSSNKSTLFIFLITSLCCLPS</sequence>
<name>A0A6A6UDU7_9PEZI</name>